<organism evidence="1">
    <name type="scientific">Medicago truncatula</name>
    <name type="common">Barrel medic</name>
    <name type="synonym">Medicago tribuloides</name>
    <dbReference type="NCBI Taxonomy" id="3880"/>
    <lineage>
        <taxon>Eukaryota</taxon>
        <taxon>Viridiplantae</taxon>
        <taxon>Streptophyta</taxon>
        <taxon>Embryophyta</taxon>
        <taxon>Tracheophyta</taxon>
        <taxon>Spermatophyta</taxon>
        <taxon>Magnoliopsida</taxon>
        <taxon>eudicotyledons</taxon>
        <taxon>Gunneridae</taxon>
        <taxon>Pentapetalae</taxon>
        <taxon>rosids</taxon>
        <taxon>fabids</taxon>
        <taxon>Fabales</taxon>
        <taxon>Fabaceae</taxon>
        <taxon>Papilionoideae</taxon>
        <taxon>50 kb inversion clade</taxon>
        <taxon>NPAAA clade</taxon>
        <taxon>Hologalegina</taxon>
        <taxon>IRL clade</taxon>
        <taxon>Trifolieae</taxon>
        <taxon>Medicago</taxon>
    </lineage>
</organism>
<sequence length="91" mass="10264">MRCVISDMDCPHSCKAFNDASLARFTTCSVGRFSKGRDSYLPSSVFCFRNSSVRATCRSSIFEFSHMLLNFSFKRCRCSSSLLTSLKYKSG</sequence>
<protein>
    <submittedName>
        <fullName evidence="1">Uncharacterized protein</fullName>
    </submittedName>
</protein>
<accession>I3S3B4</accession>
<dbReference type="EMBL" id="BT134961">
    <property type="protein sequence ID" value="AFK34756.1"/>
    <property type="molecule type" value="mRNA"/>
</dbReference>
<evidence type="ECO:0000313" key="1">
    <source>
        <dbReference type="EMBL" id="AFK34756.1"/>
    </source>
</evidence>
<proteinExistence type="evidence at transcript level"/>
<name>I3S3B4_MEDTR</name>
<dbReference type="AlphaFoldDB" id="I3S3B4"/>
<reference evidence="1" key="1">
    <citation type="submission" date="2012-05" db="EMBL/GenBank/DDBJ databases">
        <authorList>
            <person name="Krishnakumar V."/>
            <person name="Cheung F."/>
            <person name="Xiao Y."/>
            <person name="Chan A."/>
            <person name="Moskal W.A."/>
            <person name="Town C.D."/>
        </authorList>
    </citation>
    <scope>NUCLEOTIDE SEQUENCE</scope>
</reference>